<evidence type="ECO:0000313" key="2">
    <source>
        <dbReference type="EMBL" id="MFC5019880.1"/>
    </source>
</evidence>
<reference evidence="3" key="1">
    <citation type="journal article" date="2019" name="Int. J. Syst. Evol. Microbiol.">
        <title>The Global Catalogue of Microorganisms (GCM) 10K type strain sequencing project: providing services to taxonomists for standard genome sequencing and annotation.</title>
        <authorList>
            <consortium name="The Broad Institute Genomics Platform"/>
            <consortium name="The Broad Institute Genome Sequencing Center for Infectious Disease"/>
            <person name="Wu L."/>
            <person name="Ma J."/>
        </authorList>
    </citation>
    <scope>NUCLEOTIDE SEQUENCE [LARGE SCALE GENOMIC DNA]</scope>
    <source>
        <strain evidence="3">CGMCC 4.1542</strain>
    </source>
</reference>
<dbReference type="RefSeq" id="WP_271414120.1">
    <property type="nucleotide sequence ID" value="NZ_BAAATN010000007.1"/>
</dbReference>
<dbReference type="EMBL" id="JBHSJO010000001">
    <property type="protein sequence ID" value="MFC5019880.1"/>
    <property type="molecule type" value="Genomic_DNA"/>
</dbReference>
<dbReference type="Proteomes" id="UP001595855">
    <property type="component" value="Unassembled WGS sequence"/>
</dbReference>
<organism evidence="2 3">
    <name type="scientific">Streptomyces lienomycini</name>
    <dbReference type="NCBI Taxonomy" id="284035"/>
    <lineage>
        <taxon>Bacteria</taxon>
        <taxon>Bacillati</taxon>
        <taxon>Actinomycetota</taxon>
        <taxon>Actinomycetes</taxon>
        <taxon>Kitasatosporales</taxon>
        <taxon>Streptomycetaceae</taxon>
        <taxon>Streptomyces</taxon>
    </lineage>
</organism>
<evidence type="ECO:0000256" key="1">
    <source>
        <dbReference type="SAM" id="MobiDB-lite"/>
    </source>
</evidence>
<feature type="region of interest" description="Disordered" evidence="1">
    <location>
        <begin position="153"/>
        <end position="172"/>
    </location>
</feature>
<gene>
    <name evidence="2" type="ORF">ACFPRC_34070</name>
</gene>
<protein>
    <submittedName>
        <fullName evidence="2">Uncharacterized protein</fullName>
    </submittedName>
</protein>
<keyword evidence="3" id="KW-1185">Reference proteome</keyword>
<proteinExistence type="predicted"/>
<evidence type="ECO:0000313" key="3">
    <source>
        <dbReference type="Proteomes" id="UP001595855"/>
    </source>
</evidence>
<sequence>MTGRPHRQVDGVRRQERVVLVGERLVVGEFRDQPVPRSEGRRERGVPQDVLLDRPRLHGHRAGVRVVGVALTPVLRDLGLALGPVVVGAVALSNAGSAFTANRSGADLPDGRTAAARAVATAFPVCGVAAAVAAVLTAVGMIGVHSHRCAGDEDSAALPSGATAAPSRPSSG</sequence>
<comment type="caution">
    <text evidence="2">The sequence shown here is derived from an EMBL/GenBank/DDBJ whole genome shotgun (WGS) entry which is preliminary data.</text>
</comment>
<accession>A0ABV9X649</accession>
<name>A0ABV9X649_9ACTN</name>